<reference evidence="1 2" key="1">
    <citation type="submission" date="2019-07" db="EMBL/GenBank/DDBJ databases">
        <title>Draft genome for Streptomyces benahoarensis MZ03-48.</title>
        <authorList>
            <person name="Gonzalez-Pimentel J.L."/>
        </authorList>
    </citation>
    <scope>NUCLEOTIDE SEQUENCE [LARGE SCALE GENOMIC DNA]</scope>
    <source>
        <strain evidence="1 2">MZ03-48</strain>
    </source>
</reference>
<protein>
    <submittedName>
        <fullName evidence="1">Uncharacterized protein</fullName>
    </submittedName>
</protein>
<dbReference type="OrthoDB" id="3542740at2"/>
<dbReference type="RefSeq" id="WP_143941555.1">
    <property type="nucleotide sequence ID" value="NZ_VKLS01000052.1"/>
</dbReference>
<comment type="caution">
    <text evidence="1">The sequence shown here is derived from an EMBL/GenBank/DDBJ whole genome shotgun (WGS) entry which is preliminary data.</text>
</comment>
<dbReference type="AlphaFoldDB" id="A0A553ZNA3"/>
<dbReference type="EMBL" id="VKLS01000052">
    <property type="protein sequence ID" value="TSB42893.1"/>
    <property type="molecule type" value="Genomic_DNA"/>
</dbReference>
<evidence type="ECO:0000313" key="2">
    <source>
        <dbReference type="Proteomes" id="UP000320888"/>
    </source>
</evidence>
<organism evidence="1 2">
    <name type="scientific">Streptomyces benahoarensis</name>
    <dbReference type="NCBI Taxonomy" id="2595054"/>
    <lineage>
        <taxon>Bacteria</taxon>
        <taxon>Bacillati</taxon>
        <taxon>Actinomycetota</taxon>
        <taxon>Actinomycetes</taxon>
        <taxon>Kitasatosporales</taxon>
        <taxon>Streptomycetaceae</taxon>
        <taxon>Streptomyces</taxon>
    </lineage>
</organism>
<accession>A0A553ZNA3</accession>
<evidence type="ECO:0000313" key="1">
    <source>
        <dbReference type="EMBL" id="TSB42893.1"/>
    </source>
</evidence>
<sequence>MDDRTFLARLAQIPFDADAYEKKRAEEAAAKAARRPRVIARYLTDAGKALSDPGLNVTVTEINHDERGGGVYATFAQCTGCPDGEKFHWDDGLYGYGMTHEESVERAADRARDWAQGHAETCRAMTCPDAA</sequence>
<dbReference type="Proteomes" id="UP000320888">
    <property type="component" value="Unassembled WGS sequence"/>
</dbReference>
<proteinExistence type="predicted"/>
<keyword evidence="2" id="KW-1185">Reference proteome</keyword>
<name>A0A553ZNA3_9ACTN</name>
<gene>
    <name evidence="1" type="ORF">FNZ23_07440</name>
</gene>